<protein>
    <recommendedName>
        <fullName evidence="4">Nuclear pore protein</fullName>
    </recommendedName>
</protein>
<evidence type="ECO:0000256" key="4">
    <source>
        <dbReference type="RuleBase" id="RU364035"/>
    </source>
</evidence>
<dbReference type="AlphaFoldDB" id="A0A0D7B752"/>
<dbReference type="Proteomes" id="UP000054007">
    <property type="component" value="Unassembled WGS sequence"/>
</dbReference>
<keyword evidence="4" id="KW-0813">Transport</keyword>
<keyword evidence="3 4" id="KW-0539">Nucleus</keyword>
<keyword evidence="4" id="KW-0811">Translocation</keyword>
<keyword evidence="4" id="KW-0472">Membrane</keyword>
<sequence length="855" mass="95850">MTDLSGLLAASKDLTSHLYKQELPSVTLSLDQIEAQSRRLVSRQPTTSNDTDRANYMLAQARVDAPSLTDSIAHLNTASTFSPFQPIQDTDVSGFLQHAHEQSLISTIEETRRETQEEFYRMLEDRTQREWELKKKRVFEELGGRSGVENRALTDLKKSQHGRSGLLASTSSPSAAMQTSERMSAYTNAMTALNDARLRGVSYSIIHDLIRVAESQSAPQIAAMFQILAKITAEPAALPSVTQIVSQPVFANKYAHTYLRKDSTTPEYVNLRIQIADGARQALEEQYWNVIDQTLQSRAHEARMGGDPSIGNRILSFLRVRYYSGGAWNDRIQLLKGAPVWAKLFFFVRTGHAEEAIEEARAYQTVIDRHEKGFVAFFTRWLETADRRLPFNVRTELQNTYNQHMLNAATADPFKLALYKLMGRIEPHKRNAPFVTITTEDWLWFQLAMVDEREGDSLSTFANTLLSYGESKFEGTSGPRQGIWASVLLMSGQFERAVAALWDHPETEVEAVHLAIALAYHGLLRVPSRAETSDMTPLCLPPSGHASISLPNIIARYIRQLVRTEPATALQYVYAISLTADQPVVGKEQLERAWEMIQEIIVHSQTGAAWDNLVGGFRADGSRFSGIIEQGLPLLRLHDVKHYNDKILVSAAKASEEADRIPEAIKLYNLAGEYSTVMACLAVGLGSAIQKPHMDDKAIALENVARQMMRNYERSNRAVGRDKDAVAKLLFIRDALNASEQGLHQDALNAIAKTELVPLDDEVGKATRRAEEFRHLHESLQRTLPIYVRVAMDAISGLHKATKNGSMPDVQRQQNLRDLSAKARGIMSFTGMIKFRMSPDIYSYIAKIQVEVSLY</sequence>
<keyword evidence="6" id="KW-1185">Reference proteome</keyword>
<accession>A0A0D7B752</accession>
<proteinExistence type="inferred from homology"/>
<dbReference type="EMBL" id="KN880556">
    <property type="protein sequence ID" value="KIY66378.1"/>
    <property type="molecule type" value="Genomic_DNA"/>
</dbReference>
<reference evidence="5 6" key="1">
    <citation type="journal article" date="2015" name="Fungal Genet. Biol.">
        <title>Evolution of novel wood decay mechanisms in Agaricales revealed by the genome sequences of Fistulina hepatica and Cylindrobasidium torrendii.</title>
        <authorList>
            <person name="Floudas D."/>
            <person name="Held B.W."/>
            <person name="Riley R."/>
            <person name="Nagy L.G."/>
            <person name="Koehler G."/>
            <person name="Ransdell A.S."/>
            <person name="Younus H."/>
            <person name="Chow J."/>
            <person name="Chiniquy J."/>
            <person name="Lipzen A."/>
            <person name="Tritt A."/>
            <person name="Sun H."/>
            <person name="Haridas S."/>
            <person name="LaButti K."/>
            <person name="Ohm R.A."/>
            <person name="Kues U."/>
            <person name="Blanchette R.A."/>
            <person name="Grigoriev I.V."/>
            <person name="Minto R.E."/>
            <person name="Hibbett D.S."/>
        </authorList>
    </citation>
    <scope>NUCLEOTIDE SEQUENCE [LARGE SCALE GENOMIC DNA]</scope>
    <source>
        <strain evidence="5 6">FP15055 ss-10</strain>
    </source>
</reference>
<evidence type="ECO:0000256" key="2">
    <source>
        <dbReference type="ARBA" id="ARBA00010186"/>
    </source>
</evidence>
<keyword evidence="4" id="KW-0509">mRNA transport</keyword>
<evidence type="ECO:0000256" key="3">
    <source>
        <dbReference type="ARBA" id="ARBA00023242"/>
    </source>
</evidence>
<comment type="subcellular location">
    <subcellularLocation>
        <location evidence="1">Nucleus envelope</location>
    </subcellularLocation>
    <subcellularLocation>
        <location evidence="4">Nucleus</location>
        <location evidence="4">Nuclear pore complex</location>
    </subcellularLocation>
</comment>
<dbReference type="GO" id="GO:0016973">
    <property type="term" value="P:poly(A)+ mRNA export from nucleus"/>
    <property type="evidence" value="ECO:0007669"/>
    <property type="project" value="TreeGrafter"/>
</dbReference>
<evidence type="ECO:0000313" key="5">
    <source>
        <dbReference type="EMBL" id="KIY66378.1"/>
    </source>
</evidence>
<dbReference type="PANTHER" id="PTHR11225:SF4">
    <property type="entry name" value="NUCLEAR PORE COMPLEX PROTEIN NUP93"/>
    <property type="match status" value="1"/>
</dbReference>
<dbReference type="GO" id="GO:0017056">
    <property type="term" value="F:structural constituent of nuclear pore"/>
    <property type="evidence" value="ECO:0007669"/>
    <property type="project" value="InterPro"/>
</dbReference>
<comment type="similarity">
    <text evidence="2 4">Belongs to the nucleoporin interacting component (NIC) family.</text>
</comment>
<dbReference type="GO" id="GO:0005643">
    <property type="term" value="C:nuclear pore"/>
    <property type="evidence" value="ECO:0007669"/>
    <property type="project" value="UniProtKB-SubCell"/>
</dbReference>
<keyword evidence="4" id="KW-0906">Nuclear pore complex</keyword>
<dbReference type="GO" id="GO:0006606">
    <property type="term" value="P:protein import into nucleus"/>
    <property type="evidence" value="ECO:0007669"/>
    <property type="project" value="TreeGrafter"/>
</dbReference>
<dbReference type="PANTHER" id="PTHR11225">
    <property type="entry name" value="NUCLEAR PORE COMPLEX PROTEIN NUP93 NUCLEOPORIN NUP93 DEAD EYE PROTEIN"/>
    <property type="match status" value="1"/>
</dbReference>
<dbReference type="OrthoDB" id="1918363at2759"/>
<organism evidence="5 6">
    <name type="scientific">Cylindrobasidium torrendii FP15055 ss-10</name>
    <dbReference type="NCBI Taxonomy" id="1314674"/>
    <lineage>
        <taxon>Eukaryota</taxon>
        <taxon>Fungi</taxon>
        <taxon>Dikarya</taxon>
        <taxon>Basidiomycota</taxon>
        <taxon>Agaricomycotina</taxon>
        <taxon>Agaricomycetes</taxon>
        <taxon>Agaricomycetidae</taxon>
        <taxon>Agaricales</taxon>
        <taxon>Marasmiineae</taxon>
        <taxon>Physalacriaceae</taxon>
        <taxon>Cylindrobasidium</taxon>
    </lineage>
</organism>
<evidence type="ECO:0000256" key="1">
    <source>
        <dbReference type="ARBA" id="ARBA00004259"/>
    </source>
</evidence>
<dbReference type="InterPro" id="IPR007231">
    <property type="entry name" value="Nucleoporin_int_Nup93/Nic96"/>
</dbReference>
<keyword evidence="4" id="KW-0653">Protein transport</keyword>
<name>A0A0D7B752_9AGAR</name>
<gene>
    <name evidence="5" type="ORF">CYLTODRAFT_398811</name>
</gene>
<evidence type="ECO:0000313" key="6">
    <source>
        <dbReference type="Proteomes" id="UP000054007"/>
    </source>
</evidence>
<dbReference type="STRING" id="1314674.A0A0D7B752"/>
<dbReference type="Pfam" id="PF04097">
    <property type="entry name" value="Nic96"/>
    <property type="match status" value="1"/>
</dbReference>